<evidence type="ECO:0000259" key="6">
    <source>
        <dbReference type="PROSITE" id="PS51686"/>
    </source>
</evidence>
<gene>
    <name evidence="7" type="ORF">ACFSQ6_14415</name>
</gene>
<keyword evidence="2 5" id="KW-0808">Transferase</keyword>
<dbReference type="GO" id="GO:0008168">
    <property type="term" value="F:methyltransferase activity"/>
    <property type="evidence" value="ECO:0007669"/>
    <property type="project" value="UniProtKB-KW"/>
</dbReference>
<feature type="active site" description="Nucleophile" evidence="5">
    <location>
        <position position="344"/>
    </location>
</feature>
<dbReference type="Gene3D" id="3.40.50.150">
    <property type="entry name" value="Vaccinia Virus protein VP39"/>
    <property type="match status" value="1"/>
</dbReference>
<name>A0ABW5UF83_9SPHI</name>
<dbReference type="InterPro" id="IPR001678">
    <property type="entry name" value="MeTrfase_RsmB-F_NOP2_dom"/>
</dbReference>
<dbReference type="PROSITE" id="PS51686">
    <property type="entry name" value="SAM_MT_RSMB_NOP"/>
    <property type="match status" value="1"/>
</dbReference>
<dbReference type="Proteomes" id="UP001597418">
    <property type="component" value="Unassembled WGS sequence"/>
</dbReference>
<feature type="domain" description="SAM-dependent MTase RsmB/NOP-type" evidence="6">
    <location>
        <begin position="121"/>
        <end position="390"/>
    </location>
</feature>
<keyword evidence="8" id="KW-1185">Reference proteome</keyword>
<dbReference type="InterPro" id="IPR029063">
    <property type="entry name" value="SAM-dependent_MTases_sf"/>
</dbReference>
<dbReference type="GO" id="GO:0032259">
    <property type="term" value="P:methylation"/>
    <property type="evidence" value="ECO:0007669"/>
    <property type="project" value="UniProtKB-KW"/>
</dbReference>
<sequence length="390" mass="44443">MLEKRVMHQIRNAIKALESYRYDEPLSRFLTKFYKSNRQMGSTDRRVTSRLCYNYFRLGGAFSDLDIEEKLILAEFVCESQSDLVAVRAPSWHASIELPIEKKIALVEARYGKFLQDVFPALAQLSPEVEAAEFVSSLFVQPKLFIRVKRAKLTEVLNVLKAAEVVHEHVGEQTIAFPNGFNVASIREIAGMYEIQDLSSQRTQRLLDVVDGAKWWDCCAASGGKSLMLLDLCPDIRLLVSDVRFTILRNLEERFEQAGFKPTSYRQKVLDLSKPVTYLMQGEQFDGILVDAPCGGSGTWGRTPEMMRQFDAKSLTRFTNLQRDILKNVLPFLRSGGQLLYITCSVFEVENEGITSYIEQELGLKKISEQCFLGYNEQADSMYAARFMKP</sequence>
<feature type="binding site" evidence="5">
    <location>
        <position position="271"/>
    </location>
    <ligand>
        <name>S-adenosyl-L-methionine</name>
        <dbReference type="ChEBI" id="CHEBI:59789"/>
    </ligand>
</feature>
<comment type="caution">
    <text evidence="5">Lacks conserved residue(s) required for the propagation of feature annotation.</text>
</comment>
<evidence type="ECO:0000256" key="5">
    <source>
        <dbReference type="PROSITE-ProRule" id="PRU01023"/>
    </source>
</evidence>
<evidence type="ECO:0000313" key="8">
    <source>
        <dbReference type="Proteomes" id="UP001597418"/>
    </source>
</evidence>
<evidence type="ECO:0000256" key="2">
    <source>
        <dbReference type="ARBA" id="ARBA00022679"/>
    </source>
</evidence>
<dbReference type="Pfam" id="PF01189">
    <property type="entry name" value="Methyltr_RsmB-F"/>
    <property type="match status" value="1"/>
</dbReference>
<accession>A0ABW5UF83</accession>
<feature type="binding site" evidence="5">
    <location>
        <position position="291"/>
    </location>
    <ligand>
        <name>S-adenosyl-L-methionine</name>
        <dbReference type="ChEBI" id="CHEBI:59789"/>
    </ligand>
</feature>
<evidence type="ECO:0000313" key="7">
    <source>
        <dbReference type="EMBL" id="MFD2744589.1"/>
    </source>
</evidence>
<dbReference type="SUPFAM" id="SSF53335">
    <property type="entry name" value="S-adenosyl-L-methionine-dependent methyltransferases"/>
    <property type="match status" value="1"/>
</dbReference>
<evidence type="ECO:0000256" key="4">
    <source>
        <dbReference type="ARBA" id="ARBA00022884"/>
    </source>
</evidence>
<keyword evidence="4 5" id="KW-0694">RNA-binding</keyword>
<proteinExistence type="inferred from homology"/>
<reference evidence="8" key="1">
    <citation type="journal article" date="2019" name="Int. J. Syst. Evol. Microbiol.">
        <title>The Global Catalogue of Microorganisms (GCM) 10K type strain sequencing project: providing services to taxonomists for standard genome sequencing and annotation.</title>
        <authorList>
            <consortium name="The Broad Institute Genomics Platform"/>
            <consortium name="The Broad Institute Genome Sequencing Center for Infectious Disease"/>
            <person name="Wu L."/>
            <person name="Ma J."/>
        </authorList>
    </citation>
    <scope>NUCLEOTIDE SEQUENCE [LARGE SCALE GENOMIC DNA]</scope>
    <source>
        <strain evidence="8">KCTC 42247</strain>
    </source>
</reference>
<keyword evidence="3 5" id="KW-0949">S-adenosyl-L-methionine</keyword>
<comment type="similarity">
    <text evidence="5">Belongs to the class I-like SAM-binding methyltransferase superfamily. RsmB/NOP family.</text>
</comment>
<organism evidence="7 8">
    <name type="scientific">Sphingobacterium populi</name>
    <dbReference type="NCBI Taxonomy" id="1812824"/>
    <lineage>
        <taxon>Bacteria</taxon>
        <taxon>Pseudomonadati</taxon>
        <taxon>Bacteroidota</taxon>
        <taxon>Sphingobacteriia</taxon>
        <taxon>Sphingobacteriales</taxon>
        <taxon>Sphingobacteriaceae</taxon>
        <taxon>Sphingobacterium</taxon>
    </lineage>
</organism>
<evidence type="ECO:0000256" key="3">
    <source>
        <dbReference type="ARBA" id="ARBA00022691"/>
    </source>
</evidence>
<feature type="binding site" evidence="5">
    <location>
        <position position="242"/>
    </location>
    <ligand>
        <name>S-adenosyl-L-methionine</name>
        <dbReference type="ChEBI" id="CHEBI:59789"/>
    </ligand>
</feature>
<dbReference type="EMBL" id="JBHUMB010000014">
    <property type="protein sequence ID" value="MFD2744589.1"/>
    <property type="molecule type" value="Genomic_DNA"/>
</dbReference>
<dbReference type="InterPro" id="IPR049560">
    <property type="entry name" value="MeTrfase_RsmB-F_NOP2_cat"/>
</dbReference>
<protein>
    <submittedName>
        <fullName evidence="7">RsmB/NOP family class I SAM-dependent RNA methyltransferase</fullName>
    </submittedName>
</protein>
<dbReference type="RefSeq" id="WP_380885169.1">
    <property type="nucleotide sequence ID" value="NZ_JBHUMB010000014.1"/>
</dbReference>
<dbReference type="PANTHER" id="PTHR22807:SF53">
    <property type="entry name" value="RIBOSOMAL RNA SMALL SUBUNIT METHYLTRANSFERASE B-RELATED"/>
    <property type="match status" value="1"/>
</dbReference>
<comment type="caution">
    <text evidence="7">The sequence shown here is derived from an EMBL/GenBank/DDBJ whole genome shotgun (WGS) entry which is preliminary data.</text>
</comment>
<keyword evidence="1 5" id="KW-0489">Methyltransferase</keyword>
<evidence type="ECO:0000256" key="1">
    <source>
        <dbReference type="ARBA" id="ARBA00022603"/>
    </source>
</evidence>
<dbReference type="InterPro" id="IPR023267">
    <property type="entry name" value="RCMT"/>
</dbReference>
<dbReference type="PANTHER" id="PTHR22807">
    <property type="entry name" value="NOP2 YEAST -RELATED NOL1/NOP2/FMU SUN DOMAIN-CONTAINING"/>
    <property type="match status" value="1"/>
</dbReference>
<dbReference type="PRINTS" id="PR02008">
    <property type="entry name" value="RCMTFAMILY"/>
</dbReference>